<name>A0ABD0UT54_DENTH</name>
<proteinExistence type="predicted"/>
<accession>A0ABD0UT54</accession>
<sequence>MVSFSVRQRHQAIIPLVQNLQFLGHLDALDELMLSSSGSEVFCVFPHIPPLQDQANSILSLPGSSKFTLFCLSLITVQIQAQKYTLLKL</sequence>
<comment type="caution">
    <text evidence="1">The sequence shown here is derived from an EMBL/GenBank/DDBJ whole genome shotgun (WGS) entry which is preliminary data.</text>
</comment>
<keyword evidence="2" id="KW-1185">Reference proteome</keyword>
<evidence type="ECO:0000313" key="2">
    <source>
        <dbReference type="Proteomes" id="UP001552299"/>
    </source>
</evidence>
<evidence type="ECO:0000313" key="1">
    <source>
        <dbReference type="EMBL" id="KAL0913451.1"/>
    </source>
</evidence>
<dbReference type="EMBL" id="JANQDX010000013">
    <property type="protein sequence ID" value="KAL0913451.1"/>
    <property type="molecule type" value="Genomic_DNA"/>
</dbReference>
<dbReference type="AlphaFoldDB" id="A0ABD0UT54"/>
<reference evidence="1 2" key="1">
    <citation type="journal article" date="2024" name="Plant Biotechnol. J.">
        <title>Dendrobium thyrsiflorum genome and its molecular insights into genes involved in important horticultural traits.</title>
        <authorList>
            <person name="Chen B."/>
            <person name="Wang J.Y."/>
            <person name="Zheng P.J."/>
            <person name="Li K.L."/>
            <person name="Liang Y.M."/>
            <person name="Chen X.F."/>
            <person name="Zhang C."/>
            <person name="Zhao X."/>
            <person name="He X."/>
            <person name="Zhang G.Q."/>
            <person name="Liu Z.J."/>
            <person name="Xu Q."/>
        </authorList>
    </citation>
    <scope>NUCLEOTIDE SEQUENCE [LARGE SCALE GENOMIC DNA]</scope>
    <source>
        <strain evidence="1">GZMU011</strain>
    </source>
</reference>
<organism evidence="1 2">
    <name type="scientific">Dendrobium thyrsiflorum</name>
    <name type="common">Pinecone-like raceme dendrobium</name>
    <name type="synonym">Orchid</name>
    <dbReference type="NCBI Taxonomy" id="117978"/>
    <lineage>
        <taxon>Eukaryota</taxon>
        <taxon>Viridiplantae</taxon>
        <taxon>Streptophyta</taxon>
        <taxon>Embryophyta</taxon>
        <taxon>Tracheophyta</taxon>
        <taxon>Spermatophyta</taxon>
        <taxon>Magnoliopsida</taxon>
        <taxon>Liliopsida</taxon>
        <taxon>Asparagales</taxon>
        <taxon>Orchidaceae</taxon>
        <taxon>Epidendroideae</taxon>
        <taxon>Malaxideae</taxon>
        <taxon>Dendrobiinae</taxon>
        <taxon>Dendrobium</taxon>
    </lineage>
</organism>
<protein>
    <submittedName>
        <fullName evidence="1">Uncharacterized protein</fullName>
    </submittedName>
</protein>
<dbReference type="Proteomes" id="UP001552299">
    <property type="component" value="Unassembled WGS sequence"/>
</dbReference>
<gene>
    <name evidence="1" type="ORF">M5K25_016913</name>
</gene>